<evidence type="ECO:0000256" key="2">
    <source>
        <dbReference type="SAM" id="Phobius"/>
    </source>
</evidence>
<feature type="transmembrane region" description="Helical" evidence="2">
    <location>
        <begin position="173"/>
        <end position="194"/>
    </location>
</feature>
<feature type="region of interest" description="Disordered" evidence="1">
    <location>
        <begin position="1"/>
        <end position="22"/>
    </location>
</feature>
<feature type="transmembrane region" description="Helical" evidence="2">
    <location>
        <begin position="119"/>
        <end position="136"/>
    </location>
</feature>
<dbReference type="OrthoDB" id="3945555at2759"/>
<evidence type="ECO:0000313" key="4">
    <source>
        <dbReference type="Proteomes" id="UP000799770"/>
    </source>
</evidence>
<feature type="transmembrane region" description="Helical" evidence="2">
    <location>
        <begin position="39"/>
        <end position="58"/>
    </location>
</feature>
<protein>
    <recommendedName>
        <fullName evidence="5">Transmembrane protein</fullName>
    </recommendedName>
</protein>
<sequence length="221" mass="23538">MPTITSATTSSLRTSLPPTTTEKGLKTSKVAMSSDTLKACLGLVTSVIGLGVASWSAIYDVRSSNADLHEACLVHSGGQIAGRSCRILWRLQDAIQQLVTRTLRLPQIPDWVSDPSSSAVFAGWLVVALVVTAYRAAYDGSHYHDVVLASSVSAAIILGMVEGTTLRGILLTNVPWCLSLGLILSTLSHIVAIARETIGKQQTRVGSDSGYSRTDKKVWAE</sequence>
<dbReference type="EMBL" id="ML977325">
    <property type="protein sequence ID" value="KAF2114450.1"/>
    <property type="molecule type" value="Genomic_DNA"/>
</dbReference>
<organism evidence="3 4">
    <name type="scientific">Lophiotrema nucula</name>
    <dbReference type="NCBI Taxonomy" id="690887"/>
    <lineage>
        <taxon>Eukaryota</taxon>
        <taxon>Fungi</taxon>
        <taxon>Dikarya</taxon>
        <taxon>Ascomycota</taxon>
        <taxon>Pezizomycotina</taxon>
        <taxon>Dothideomycetes</taxon>
        <taxon>Pleosporomycetidae</taxon>
        <taxon>Pleosporales</taxon>
        <taxon>Lophiotremataceae</taxon>
        <taxon>Lophiotrema</taxon>
    </lineage>
</organism>
<feature type="transmembrane region" description="Helical" evidence="2">
    <location>
        <begin position="143"/>
        <end position="161"/>
    </location>
</feature>
<feature type="compositionally biased region" description="Low complexity" evidence="1">
    <location>
        <begin position="1"/>
        <end position="21"/>
    </location>
</feature>
<keyword evidence="2" id="KW-1133">Transmembrane helix</keyword>
<dbReference type="AlphaFoldDB" id="A0A6A5Z4U9"/>
<accession>A0A6A5Z4U9</accession>
<gene>
    <name evidence="3" type="ORF">BDV96DRAFT_98075</name>
</gene>
<keyword evidence="2" id="KW-0472">Membrane</keyword>
<keyword evidence="2" id="KW-0812">Transmembrane</keyword>
<name>A0A6A5Z4U9_9PLEO</name>
<evidence type="ECO:0008006" key="5">
    <source>
        <dbReference type="Google" id="ProtNLM"/>
    </source>
</evidence>
<proteinExistence type="predicted"/>
<evidence type="ECO:0000256" key="1">
    <source>
        <dbReference type="SAM" id="MobiDB-lite"/>
    </source>
</evidence>
<reference evidence="3" key="1">
    <citation type="journal article" date="2020" name="Stud. Mycol.">
        <title>101 Dothideomycetes genomes: a test case for predicting lifestyles and emergence of pathogens.</title>
        <authorList>
            <person name="Haridas S."/>
            <person name="Albert R."/>
            <person name="Binder M."/>
            <person name="Bloem J."/>
            <person name="Labutti K."/>
            <person name="Salamov A."/>
            <person name="Andreopoulos B."/>
            <person name="Baker S."/>
            <person name="Barry K."/>
            <person name="Bills G."/>
            <person name="Bluhm B."/>
            <person name="Cannon C."/>
            <person name="Castanera R."/>
            <person name="Culley D."/>
            <person name="Daum C."/>
            <person name="Ezra D."/>
            <person name="Gonzalez J."/>
            <person name="Henrissat B."/>
            <person name="Kuo A."/>
            <person name="Liang C."/>
            <person name="Lipzen A."/>
            <person name="Lutzoni F."/>
            <person name="Magnuson J."/>
            <person name="Mondo S."/>
            <person name="Nolan M."/>
            <person name="Ohm R."/>
            <person name="Pangilinan J."/>
            <person name="Park H.-J."/>
            <person name="Ramirez L."/>
            <person name="Alfaro M."/>
            <person name="Sun H."/>
            <person name="Tritt A."/>
            <person name="Yoshinaga Y."/>
            <person name="Zwiers L.-H."/>
            <person name="Turgeon B."/>
            <person name="Goodwin S."/>
            <person name="Spatafora J."/>
            <person name="Crous P."/>
            <person name="Grigoriev I."/>
        </authorList>
    </citation>
    <scope>NUCLEOTIDE SEQUENCE</scope>
    <source>
        <strain evidence="3">CBS 627.86</strain>
    </source>
</reference>
<evidence type="ECO:0000313" key="3">
    <source>
        <dbReference type="EMBL" id="KAF2114450.1"/>
    </source>
</evidence>
<keyword evidence="4" id="KW-1185">Reference proteome</keyword>
<dbReference type="Proteomes" id="UP000799770">
    <property type="component" value="Unassembled WGS sequence"/>
</dbReference>